<dbReference type="EC" id="1.1.1.-" evidence="4"/>
<comment type="caution">
    <text evidence="4">The sequence shown here is derived from an EMBL/GenBank/DDBJ whole genome shotgun (WGS) entry which is preliminary data.</text>
</comment>
<evidence type="ECO:0000256" key="1">
    <source>
        <dbReference type="ARBA" id="ARBA00006484"/>
    </source>
</evidence>
<accession>A0ABW2HND7</accession>
<keyword evidence="2" id="KW-0521">NADP</keyword>
<sequence>MVELITPDDLFGLDGKVAVVTGATGRLGRVMAEALAGAGATVWLVGRNQDKLDALAKDLTAKAIRCDVTVDEDVAALGARIRDEDGRLDVLVHNAHVGKAGSLRTATPADYLEAADLALAAFQRLLDQTRDLLVAAAPHGSPSVIAVASMYGLVSPRAHLYDRPEGGNPPFYGAVKAGLIQLARYAAAELGPAGVRVNCLTPGAFPGGGGDPGLIARLGRQTPLGRVGDPAEIATSVLYLASPRSSYVTGANVVVDGGWTAW</sequence>
<dbReference type="GO" id="GO:0016491">
    <property type="term" value="F:oxidoreductase activity"/>
    <property type="evidence" value="ECO:0007669"/>
    <property type="project" value="UniProtKB-KW"/>
</dbReference>
<evidence type="ECO:0000313" key="5">
    <source>
        <dbReference type="Proteomes" id="UP001596548"/>
    </source>
</evidence>
<dbReference type="Proteomes" id="UP001596548">
    <property type="component" value="Unassembled WGS sequence"/>
</dbReference>
<protein>
    <submittedName>
        <fullName evidence="4">SDR family NAD(P)-dependent oxidoreductase</fullName>
        <ecNumber evidence="4">1.1.1.-</ecNumber>
    </submittedName>
</protein>
<dbReference type="EMBL" id="JBHTBJ010000004">
    <property type="protein sequence ID" value="MFC7274081.1"/>
    <property type="molecule type" value="Genomic_DNA"/>
</dbReference>
<dbReference type="InterPro" id="IPR052178">
    <property type="entry name" value="Sec_Metab_Biosynth_SDR"/>
</dbReference>
<evidence type="ECO:0000313" key="4">
    <source>
        <dbReference type="EMBL" id="MFC7274081.1"/>
    </source>
</evidence>
<proteinExistence type="inferred from homology"/>
<name>A0ABW2HND7_9ACTN</name>
<gene>
    <name evidence="4" type="ORF">ACFQS1_08830</name>
</gene>
<keyword evidence="5" id="KW-1185">Reference proteome</keyword>
<dbReference type="PANTHER" id="PTHR43618">
    <property type="entry name" value="7-ALPHA-HYDROXYSTEROID DEHYDROGENASE"/>
    <property type="match status" value="1"/>
</dbReference>
<dbReference type="Pfam" id="PF13561">
    <property type="entry name" value="adh_short_C2"/>
    <property type="match status" value="1"/>
</dbReference>
<dbReference type="PANTHER" id="PTHR43618:SF8">
    <property type="entry name" value="7ALPHA-HYDROXYSTEROID DEHYDROGENASE"/>
    <property type="match status" value="1"/>
</dbReference>
<organism evidence="4 5">
    <name type="scientific">Paractinoplanes rhizophilus</name>
    <dbReference type="NCBI Taxonomy" id="1416877"/>
    <lineage>
        <taxon>Bacteria</taxon>
        <taxon>Bacillati</taxon>
        <taxon>Actinomycetota</taxon>
        <taxon>Actinomycetes</taxon>
        <taxon>Micromonosporales</taxon>
        <taxon>Micromonosporaceae</taxon>
        <taxon>Paractinoplanes</taxon>
    </lineage>
</organism>
<dbReference type="InterPro" id="IPR002347">
    <property type="entry name" value="SDR_fam"/>
</dbReference>
<evidence type="ECO:0000256" key="2">
    <source>
        <dbReference type="ARBA" id="ARBA00022857"/>
    </source>
</evidence>
<dbReference type="PRINTS" id="PR00081">
    <property type="entry name" value="GDHRDH"/>
</dbReference>
<comment type="similarity">
    <text evidence="1">Belongs to the short-chain dehydrogenases/reductases (SDR) family.</text>
</comment>
<dbReference type="RefSeq" id="WP_378965706.1">
    <property type="nucleotide sequence ID" value="NZ_JBHTBJ010000004.1"/>
</dbReference>
<keyword evidence="3 4" id="KW-0560">Oxidoreductase</keyword>
<dbReference type="InterPro" id="IPR036291">
    <property type="entry name" value="NAD(P)-bd_dom_sf"/>
</dbReference>
<evidence type="ECO:0000256" key="3">
    <source>
        <dbReference type="ARBA" id="ARBA00023002"/>
    </source>
</evidence>
<reference evidence="5" key="1">
    <citation type="journal article" date="2019" name="Int. J. Syst. Evol. Microbiol.">
        <title>The Global Catalogue of Microorganisms (GCM) 10K type strain sequencing project: providing services to taxonomists for standard genome sequencing and annotation.</title>
        <authorList>
            <consortium name="The Broad Institute Genomics Platform"/>
            <consortium name="The Broad Institute Genome Sequencing Center for Infectious Disease"/>
            <person name="Wu L."/>
            <person name="Ma J."/>
        </authorList>
    </citation>
    <scope>NUCLEOTIDE SEQUENCE [LARGE SCALE GENOMIC DNA]</scope>
    <source>
        <strain evidence="5">XZYJT-10</strain>
    </source>
</reference>
<dbReference type="Gene3D" id="3.40.50.720">
    <property type="entry name" value="NAD(P)-binding Rossmann-like Domain"/>
    <property type="match status" value="1"/>
</dbReference>
<dbReference type="SUPFAM" id="SSF51735">
    <property type="entry name" value="NAD(P)-binding Rossmann-fold domains"/>
    <property type="match status" value="1"/>
</dbReference>